<feature type="domain" description="MYND-type" evidence="17">
    <location>
        <begin position="94"/>
        <end position="130"/>
    </location>
</feature>
<dbReference type="PROSITE" id="PS01360">
    <property type="entry name" value="ZF_MYND_1"/>
    <property type="match status" value="1"/>
</dbReference>
<dbReference type="FunFam" id="6.10.140.2220:FF:000011">
    <property type="entry name" value="Tudor domain containing 1"/>
    <property type="match status" value="1"/>
</dbReference>
<dbReference type="Ensembl" id="ENSOSIT00000004863.1">
    <property type="protein sequence ID" value="ENSOSIP00000004549.1"/>
    <property type="gene ID" value="ENSOSIG00000003093.1"/>
</dbReference>
<evidence type="ECO:0000256" key="15">
    <source>
        <dbReference type="SAM" id="MobiDB-lite"/>
    </source>
</evidence>
<sequence>MFPIHTRHTRAARAVTTSEMNELRMPNLVRPNRPLREPASRPLAPSRFPVPSQPDAAHTGSAAGSTGLGSPGPANMDGSTSFGLVQPAPTARFCHYCGQQGIFRCKGCKKTPYCSVDCQREDWKAHRHMCKSFDPETVGEDMKESPDSDNVREDSLNIQRIYLKDLNVTKYTKGAEIQGAVVEFNSPGRFFFLPEDPKVLEALMSITAELQKNPSSTVGTHYVPCVGEVCSVQFSCDLSWYRGLIQTLAADQKSAHVLYIDYGNAENVPVERIKPLNIATKPYCPCAMECQIAGVVPIVDSWSTECCMTVRQLLGAKTLTIKLVDTLKNGRVHTVDIQLSIGKQLSTFLLEQGYAFAEAAAVGSAPAKKDPSALLEASMENFKRCCEGKDINEWAQPPEPLTLTIGDRFSVVVSHFQSPTDFIVQKVENAGVIQDLQLKLREHCSRVETQQDFRPAPGTVCCAQFSEDKQWYRAQVLAYSTEKSVCVGYIDFGNSEEVDLNHLRPISPALLALPKQAISCILAGVQPVEDSWSEECISTMLRMIANKTVNVEIQSAHKGKALVAIIEGEGYSEINVAELLISANYAAPADTNTLQQTEETPAPAEPPASPPVCEPLVWSCVELPSDGQTVVLSTSAVTSPAEFYCCVGPTTDRQVLMELGVQLKQHCQSDSTYFVPKVGEPCCVKFSGDGKWYRAMVKELLGDVVKVNFVDFGHNMIVGKGCLRSITPKLLKLPFQAVRCWLSGVRPPGSEWSSEALLWFQNLVDGAQLLARVVSVSQQGYSVELESGGQSVAAALISQQFAKPSGNLCKDPVRSPTTKQEDLRGGDQSQASTPASNDTQAVCEDEEEPSEVATFSSAWKTTELPLNETFQPCVAAVINPTLFYLLRPVQNVDQQKLQEVMSELALHCSNYQSSSSVDSRPVPGAACCAQFSVDKIWYRAIILEVGEAEMTVVYADYGNSEKVPVSQILPIPTRLLQLPFKIIRCTLAGNEPFPVEWPAQVQQVFRSELLNVMATVQSFDGSANVLSLALPPERGGRNLAAVIQEMLHVHRKGSPLPDASQMPGSDAAEPSCIKLGSTTASPDEPEDAAEPADAVTNTQESTPQEQKEMDQPTSVHDLQGPGCCCQSLKKQMDRLEKMVQLLLSLQAEG</sequence>
<dbReference type="Gene3D" id="6.10.140.2220">
    <property type="match status" value="1"/>
</dbReference>
<dbReference type="CDD" id="cd20409">
    <property type="entry name" value="Tudor_TDRD1_rpt2"/>
    <property type="match status" value="1"/>
</dbReference>
<keyword evidence="6 14" id="KW-0863">Zinc-finger</keyword>
<dbReference type="InterPro" id="IPR047376">
    <property type="entry name" value="Tudor_TDRD1_rpt1"/>
</dbReference>
<evidence type="ECO:0000256" key="4">
    <source>
        <dbReference type="ARBA" id="ARBA00022723"/>
    </source>
</evidence>
<reference evidence="18" key="2">
    <citation type="submission" date="2025-09" db="UniProtKB">
        <authorList>
            <consortium name="Ensembl"/>
        </authorList>
    </citation>
    <scope>IDENTIFICATION</scope>
</reference>
<evidence type="ECO:0000256" key="10">
    <source>
        <dbReference type="ARBA" id="ARBA00023254"/>
    </source>
</evidence>
<keyword evidence="19" id="KW-1185">Reference proteome</keyword>
<proteinExistence type="inferred from homology"/>
<comment type="subcellular location">
    <subcellularLocation>
        <location evidence="1">Cytoplasm</location>
    </subcellularLocation>
</comment>
<dbReference type="FunFam" id="2.30.30.140:FF:000048">
    <property type="entry name" value="Tudor domain containing 1"/>
    <property type="match status" value="1"/>
</dbReference>
<evidence type="ECO:0000256" key="8">
    <source>
        <dbReference type="ARBA" id="ARBA00022833"/>
    </source>
</evidence>
<evidence type="ECO:0000256" key="14">
    <source>
        <dbReference type="PROSITE-ProRule" id="PRU00134"/>
    </source>
</evidence>
<dbReference type="PANTHER" id="PTHR22948">
    <property type="entry name" value="TUDOR DOMAIN CONTAINING PROTEIN"/>
    <property type="match status" value="1"/>
</dbReference>
<dbReference type="SMART" id="SM00333">
    <property type="entry name" value="TUDOR"/>
    <property type="match status" value="4"/>
</dbReference>
<dbReference type="GO" id="GO:0031047">
    <property type="term" value="P:regulatory ncRNA-mediated gene silencing"/>
    <property type="evidence" value="ECO:0007669"/>
    <property type="project" value="UniProtKB-KW"/>
</dbReference>
<keyword evidence="7" id="KW-0221">Differentiation</keyword>
<dbReference type="Gene3D" id="2.30.30.140">
    <property type="match status" value="4"/>
</dbReference>
<dbReference type="Proteomes" id="UP000694383">
    <property type="component" value="Unplaced"/>
</dbReference>
<keyword evidence="9" id="KW-0943">RNA-mediated gene silencing</keyword>
<name>A0A8C7WXN1_9TELE</name>
<keyword evidence="4" id="KW-0479">Metal-binding</keyword>
<dbReference type="Pfam" id="PF00567">
    <property type="entry name" value="TUDOR"/>
    <property type="match status" value="4"/>
</dbReference>
<accession>A0A8C7WXN1</accession>
<dbReference type="InterPro" id="IPR002893">
    <property type="entry name" value="Znf_MYND"/>
</dbReference>
<dbReference type="SUPFAM" id="SSF63748">
    <property type="entry name" value="Tudor/PWWP/MBT"/>
    <property type="match status" value="4"/>
</dbReference>
<feature type="region of interest" description="Disordered" evidence="15">
    <location>
        <begin position="1"/>
        <end position="81"/>
    </location>
</feature>
<dbReference type="InterPro" id="IPR047377">
    <property type="entry name" value="Tudor_TDRD1_rpt2"/>
</dbReference>
<dbReference type="GeneTree" id="ENSGT00940000158754"/>
<evidence type="ECO:0000256" key="12">
    <source>
        <dbReference type="ARBA" id="ARBA00060949"/>
    </source>
</evidence>
<dbReference type="FunFam" id="2.30.30.140:FF:000018">
    <property type="entry name" value="Serine/threonine-protein kinase 31"/>
    <property type="match status" value="1"/>
</dbReference>
<evidence type="ECO:0000256" key="6">
    <source>
        <dbReference type="ARBA" id="ARBA00022771"/>
    </source>
</evidence>
<keyword evidence="8" id="KW-0862">Zinc</keyword>
<dbReference type="InterPro" id="IPR047378">
    <property type="entry name" value="Tudor_TDRD1_rpt3"/>
</dbReference>
<dbReference type="PROSITE" id="PS50304">
    <property type="entry name" value="TUDOR"/>
    <property type="match status" value="4"/>
</dbReference>
<dbReference type="PROSITE" id="PS50865">
    <property type="entry name" value="ZF_MYND_2"/>
    <property type="match status" value="1"/>
</dbReference>
<evidence type="ECO:0000259" key="16">
    <source>
        <dbReference type="PROSITE" id="PS50304"/>
    </source>
</evidence>
<dbReference type="GO" id="GO:0034584">
    <property type="term" value="F:piRNA binding"/>
    <property type="evidence" value="ECO:0007669"/>
    <property type="project" value="Ensembl"/>
</dbReference>
<feature type="domain" description="Tudor" evidence="16">
    <location>
        <begin position="223"/>
        <end position="283"/>
    </location>
</feature>
<evidence type="ECO:0000256" key="3">
    <source>
        <dbReference type="ARBA" id="ARBA00022490"/>
    </source>
</evidence>
<dbReference type="SUPFAM" id="SSF144232">
    <property type="entry name" value="HIT/MYND zinc finger-like"/>
    <property type="match status" value="1"/>
</dbReference>
<dbReference type="CDD" id="cd20410">
    <property type="entry name" value="Tudor_TDRD1_rpt3"/>
    <property type="match status" value="1"/>
</dbReference>
<dbReference type="GO" id="GO:0005737">
    <property type="term" value="C:cytoplasm"/>
    <property type="evidence" value="ECO:0007669"/>
    <property type="project" value="UniProtKB-SubCell"/>
</dbReference>
<feature type="compositionally biased region" description="Polar residues" evidence="15">
    <location>
        <begin position="1095"/>
        <end position="1104"/>
    </location>
</feature>
<keyword evidence="2" id="KW-0217">Developmental protein</keyword>
<dbReference type="InterPro" id="IPR002999">
    <property type="entry name" value="Tudor"/>
</dbReference>
<organism evidence="18 19">
    <name type="scientific">Oryzias sinensis</name>
    <name type="common">Chinese medaka</name>
    <dbReference type="NCBI Taxonomy" id="183150"/>
    <lineage>
        <taxon>Eukaryota</taxon>
        <taxon>Metazoa</taxon>
        <taxon>Chordata</taxon>
        <taxon>Craniata</taxon>
        <taxon>Vertebrata</taxon>
        <taxon>Euteleostomi</taxon>
        <taxon>Actinopterygii</taxon>
        <taxon>Neopterygii</taxon>
        <taxon>Teleostei</taxon>
        <taxon>Neoteleostei</taxon>
        <taxon>Acanthomorphata</taxon>
        <taxon>Ovalentaria</taxon>
        <taxon>Atherinomorphae</taxon>
        <taxon>Beloniformes</taxon>
        <taxon>Adrianichthyidae</taxon>
        <taxon>Oryziinae</taxon>
        <taxon>Oryzias</taxon>
    </lineage>
</organism>
<feature type="domain" description="Tudor" evidence="16">
    <location>
        <begin position="920"/>
        <end position="978"/>
    </location>
</feature>
<feature type="region of interest" description="Disordered" evidence="15">
    <location>
        <begin position="807"/>
        <end position="847"/>
    </location>
</feature>
<dbReference type="CDD" id="cd20408">
    <property type="entry name" value="Tudor_TDRD1_rpt1"/>
    <property type="match status" value="1"/>
</dbReference>
<dbReference type="InterPro" id="IPR050621">
    <property type="entry name" value="Tudor_domain_containing"/>
</dbReference>
<dbReference type="GO" id="GO:0051321">
    <property type="term" value="P:meiotic cell cycle"/>
    <property type="evidence" value="ECO:0007669"/>
    <property type="project" value="UniProtKB-KW"/>
</dbReference>
<dbReference type="AlphaFoldDB" id="A0A8C7WXN1"/>
<keyword evidence="10" id="KW-0469">Meiosis</keyword>
<evidence type="ECO:0000313" key="19">
    <source>
        <dbReference type="Proteomes" id="UP000694383"/>
    </source>
</evidence>
<keyword evidence="5" id="KW-0677">Repeat</keyword>
<feature type="compositionally biased region" description="Polar residues" evidence="15">
    <location>
        <begin position="827"/>
        <end position="840"/>
    </location>
</feature>
<protein>
    <recommendedName>
        <fullName evidence="13">Tudor domain-containing protein 1</fullName>
    </recommendedName>
</protein>
<evidence type="ECO:0000259" key="17">
    <source>
        <dbReference type="PROSITE" id="PS50865"/>
    </source>
</evidence>
<dbReference type="FunFam" id="2.30.30.140:FF:000091">
    <property type="entry name" value="Tudor domain-containing protein 1"/>
    <property type="match status" value="1"/>
</dbReference>
<reference evidence="18" key="1">
    <citation type="submission" date="2025-08" db="UniProtKB">
        <authorList>
            <consortium name="Ensembl"/>
        </authorList>
    </citation>
    <scope>IDENTIFICATION</scope>
</reference>
<feature type="compositionally biased region" description="Basic residues" evidence="15">
    <location>
        <begin position="1"/>
        <end position="11"/>
    </location>
</feature>
<feature type="domain" description="Tudor" evidence="16">
    <location>
        <begin position="675"/>
        <end position="733"/>
    </location>
</feature>
<evidence type="ECO:0000256" key="11">
    <source>
        <dbReference type="ARBA" id="ARBA00060128"/>
    </source>
</evidence>
<dbReference type="GO" id="GO:0008270">
    <property type="term" value="F:zinc ion binding"/>
    <property type="evidence" value="ECO:0007669"/>
    <property type="project" value="UniProtKB-KW"/>
</dbReference>
<comment type="function">
    <text evidence="11">Plays a central role during spermatogenesis by participating in the repression transposable elements and preventing their mobilization, which is essential for the germline integrity. Acts via the piRNA metabolic process, which mediates the repression of transposable elements during meiosis by forming complexes composed of piRNAs and Piwi proteins and governs the methylation and subsequent repression of transposons. Required for the localization of Piwi proteins to the meiotic nuage. Involved in the piRNA metabolic process by ensuring the entry of correct transcripts into the normal piRNA pool and limiting the entry of cellular transcripts into the piRNA pathway. May act by allowing the recruitment of piRNA biogenesis or loading factors that ensure the correct entry of transcripts and piRNAs into Piwi proteins.</text>
</comment>
<feature type="compositionally biased region" description="Low complexity" evidence="15">
    <location>
        <begin position="56"/>
        <end position="65"/>
    </location>
</feature>
<evidence type="ECO:0000256" key="5">
    <source>
        <dbReference type="ARBA" id="ARBA00022737"/>
    </source>
</evidence>
<feature type="domain" description="Tudor" evidence="16">
    <location>
        <begin position="454"/>
        <end position="513"/>
    </location>
</feature>
<keyword evidence="3" id="KW-0963">Cytoplasm</keyword>
<comment type="similarity">
    <text evidence="12">Belongs to the TDRD1 family.</text>
</comment>
<evidence type="ECO:0000256" key="13">
    <source>
        <dbReference type="ARBA" id="ARBA00067143"/>
    </source>
</evidence>
<dbReference type="GO" id="GO:0030719">
    <property type="term" value="P:P granule organization"/>
    <property type="evidence" value="ECO:0007669"/>
    <property type="project" value="Ensembl"/>
</dbReference>
<evidence type="ECO:0000256" key="1">
    <source>
        <dbReference type="ARBA" id="ARBA00004496"/>
    </source>
</evidence>
<dbReference type="Gene3D" id="2.40.50.90">
    <property type="match status" value="4"/>
</dbReference>
<evidence type="ECO:0000256" key="9">
    <source>
        <dbReference type="ARBA" id="ARBA00023158"/>
    </source>
</evidence>
<evidence type="ECO:0000313" key="18">
    <source>
        <dbReference type="Ensembl" id="ENSOSIP00000004549.1"/>
    </source>
</evidence>
<dbReference type="PANTHER" id="PTHR22948:SF4">
    <property type="entry name" value="TUDOR DOMAIN-CONTAINING PROTEIN 1"/>
    <property type="match status" value="1"/>
</dbReference>
<evidence type="ECO:0000256" key="2">
    <source>
        <dbReference type="ARBA" id="ARBA00022473"/>
    </source>
</evidence>
<dbReference type="InterPro" id="IPR035437">
    <property type="entry name" value="SNase_OB-fold_sf"/>
</dbReference>
<dbReference type="Pfam" id="PF01753">
    <property type="entry name" value="zf-MYND"/>
    <property type="match status" value="1"/>
</dbReference>
<feature type="region of interest" description="Disordered" evidence="15">
    <location>
        <begin position="1053"/>
        <end position="1121"/>
    </location>
</feature>
<evidence type="ECO:0000256" key="7">
    <source>
        <dbReference type="ARBA" id="ARBA00022782"/>
    </source>
</evidence>